<name>A0A0K2VIM9_LEPSM</name>
<organism evidence="1">
    <name type="scientific">Lepeophtheirus salmonis</name>
    <name type="common">Salmon louse</name>
    <name type="synonym">Caligus salmonis</name>
    <dbReference type="NCBI Taxonomy" id="72036"/>
    <lineage>
        <taxon>Eukaryota</taxon>
        <taxon>Metazoa</taxon>
        <taxon>Ecdysozoa</taxon>
        <taxon>Arthropoda</taxon>
        <taxon>Crustacea</taxon>
        <taxon>Multicrustacea</taxon>
        <taxon>Hexanauplia</taxon>
        <taxon>Copepoda</taxon>
        <taxon>Siphonostomatoida</taxon>
        <taxon>Caligidae</taxon>
        <taxon>Lepeophtheirus</taxon>
    </lineage>
</organism>
<dbReference type="AlphaFoldDB" id="A0A0K2VIM9"/>
<accession>A0A0K2VIM9</accession>
<dbReference type="EMBL" id="HACA01032957">
    <property type="protein sequence ID" value="CDW50318.1"/>
    <property type="molecule type" value="Transcribed_RNA"/>
</dbReference>
<protein>
    <submittedName>
        <fullName evidence="1">Uncharacterized protein</fullName>
    </submittedName>
</protein>
<proteinExistence type="predicted"/>
<evidence type="ECO:0000313" key="1">
    <source>
        <dbReference type="EMBL" id="CDW50318.1"/>
    </source>
</evidence>
<reference evidence="1" key="1">
    <citation type="submission" date="2014-05" db="EMBL/GenBank/DDBJ databases">
        <authorList>
            <person name="Chronopoulou M."/>
        </authorList>
    </citation>
    <scope>NUCLEOTIDE SEQUENCE</scope>
    <source>
        <tissue evidence="1">Whole organism</tissue>
    </source>
</reference>
<sequence>MKRHTHYYFSPPKDSSNC</sequence>